<dbReference type="SMART" id="SM00028">
    <property type="entry name" value="TPR"/>
    <property type="match status" value="5"/>
</dbReference>
<feature type="domain" description="CHAT" evidence="1">
    <location>
        <begin position="642"/>
        <end position="872"/>
    </location>
</feature>
<keyword evidence="3" id="KW-1185">Reference proteome</keyword>
<proteinExistence type="predicted"/>
<evidence type="ECO:0000313" key="3">
    <source>
        <dbReference type="Proteomes" id="UP000598146"/>
    </source>
</evidence>
<accession>A0A931CDQ0</accession>
<dbReference type="RefSeq" id="WP_196416442.1">
    <property type="nucleotide sequence ID" value="NZ_JADQTO010000012.1"/>
</dbReference>
<comment type="caution">
    <text evidence="2">The sequence shown here is derived from an EMBL/GenBank/DDBJ whole genome shotgun (WGS) entry which is preliminary data.</text>
</comment>
<sequence>MSPLRDTTKAIYDCGLGKEAGIESSPAEALRLATVDPARARVLAVRAESAARRAGDRAAESVSQRALGVAAMQLRDLDGAVTHLRRSVAAARRAGSAQLVGEARMSLASALALRGLPARAFREIEAARRELDGVSAARALVQRSAILLEMGREDEALESLRPALPVLRRAGDAQWETRALSNRGLLHLARRSFAAAEQDLVAALRLCAEHNLELPRAYAEQNLGCVKAYRGEVPAALEHFDRAEEHYHRQGMRVGSLLVDRASLLLSVRLVDEARATAEAAVRAYESQKRMHLPEARLLLSTVALVQGDLATAESAAAQAAREFARLGRRNWVALARDARLQALARRHPERVTPGQVRRSAEALAQAGWTVQALAARVLAGRLSLERGRLAQARTDLALAGRARAAGPADSRARAWLAEAMLRRADGNRYGARRALAAGLRIVEEHQATLGATELRAHMSAHRGALARLGVRIALEDGDPHGVYAWSERGRAIATLLHPLRPPADPQLAGDLADLRATVTELEERRGGGQPATALLHRQITLERRIRDRWRTFTGSSGAATGPPPIAQLAAYLGEAALVEYVQLDDVLHAVTVAGGQARLHTLGPLTAVLHNLTHLPFALHRLADARTAPANAAAARLVLERAGRVFDDLLLRPLAPVVGDRPLVVVPTGALQSLPWSILPSCAGRPVTVTPSATLWFQSARRPAVDPAGSVVVVAGPGLPGARTEADAVAALYDAPLLLTNGAADAAHVTAAMRGATMAHVAAHGQPRSDNPQFSSLRLADGPYTVYDLEMLSEAPRHVVLAACDTGRSHVVGEEVLGLTSALLSQGTETLVAPVVPVPDGETAPLMQAYHARLRAGNSPAEALASAQEHSRAEGGLQLAAAAGFVCLGAGLRAGSSR</sequence>
<dbReference type="PANTHER" id="PTHR10098">
    <property type="entry name" value="RAPSYN-RELATED"/>
    <property type="match status" value="1"/>
</dbReference>
<dbReference type="SUPFAM" id="SSF48452">
    <property type="entry name" value="TPR-like"/>
    <property type="match status" value="1"/>
</dbReference>
<dbReference type="InterPro" id="IPR024983">
    <property type="entry name" value="CHAT_dom"/>
</dbReference>
<dbReference type="Proteomes" id="UP000598146">
    <property type="component" value="Unassembled WGS sequence"/>
</dbReference>
<evidence type="ECO:0000259" key="1">
    <source>
        <dbReference type="Pfam" id="PF12770"/>
    </source>
</evidence>
<dbReference type="Gene3D" id="1.25.40.10">
    <property type="entry name" value="Tetratricopeptide repeat domain"/>
    <property type="match status" value="1"/>
</dbReference>
<reference evidence="2" key="1">
    <citation type="submission" date="2020-11" db="EMBL/GenBank/DDBJ databases">
        <title>Isolation and identification of active actinomycetes.</title>
        <authorList>
            <person name="Sun X."/>
        </authorList>
    </citation>
    <scope>NUCLEOTIDE SEQUENCE</scope>
    <source>
        <strain evidence="2">NEAU-A11</strain>
    </source>
</reference>
<dbReference type="AlphaFoldDB" id="A0A931CDQ0"/>
<name>A0A931CDQ0_9ACTN</name>
<dbReference type="EMBL" id="JADQTO010000012">
    <property type="protein sequence ID" value="MBG0564656.1"/>
    <property type="molecule type" value="Genomic_DNA"/>
</dbReference>
<evidence type="ECO:0000313" key="2">
    <source>
        <dbReference type="EMBL" id="MBG0564656.1"/>
    </source>
</evidence>
<organism evidence="2 3">
    <name type="scientific">Actinoplanes aureus</name>
    <dbReference type="NCBI Taxonomy" id="2792083"/>
    <lineage>
        <taxon>Bacteria</taxon>
        <taxon>Bacillati</taxon>
        <taxon>Actinomycetota</taxon>
        <taxon>Actinomycetes</taxon>
        <taxon>Micromonosporales</taxon>
        <taxon>Micromonosporaceae</taxon>
        <taxon>Actinoplanes</taxon>
    </lineage>
</organism>
<protein>
    <submittedName>
        <fullName evidence="2">CHAT domain-containing protein</fullName>
    </submittedName>
</protein>
<gene>
    <name evidence="2" type="ORF">I4J89_24715</name>
</gene>
<dbReference type="InterPro" id="IPR011990">
    <property type="entry name" value="TPR-like_helical_dom_sf"/>
</dbReference>
<dbReference type="PANTHER" id="PTHR10098:SF108">
    <property type="entry name" value="TETRATRICOPEPTIDE REPEAT PROTEIN 28"/>
    <property type="match status" value="1"/>
</dbReference>
<dbReference type="Pfam" id="PF12770">
    <property type="entry name" value="CHAT"/>
    <property type="match status" value="1"/>
</dbReference>
<dbReference type="InterPro" id="IPR019734">
    <property type="entry name" value="TPR_rpt"/>
</dbReference>